<gene>
    <name evidence="1" type="ORF">THOM_3248</name>
</gene>
<protein>
    <submittedName>
        <fullName evidence="1">Uncharacterized protein</fullName>
    </submittedName>
</protein>
<evidence type="ECO:0000313" key="2">
    <source>
        <dbReference type="Proteomes" id="UP000011185"/>
    </source>
</evidence>
<accession>L7JQX5</accession>
<dbReference type="VEuPathDB" id="MicrosporidiaDB:THOM_3248"/>
<dbReference type="AlphaFoldDB" id="L7JQX5"/>
<feature type="non-terminal residue" evidence="1">
    <location>
        <position position="1"/>
    </location>
</feature>
<proteinExistence type="predicted"/>
<evidence type="ECO:0000313" key="1">
    <source>
        <dbReference type="EMBL" id="ELQ73873.1"/>
    </source>
</evidence>
<sequence>VHAIDYDYLYTLYDMVHRIRIMNEVVVSMV</sequence>
<organism evidence="1 2">
    <name type="scientific">Trachipleistophora hominis</name>
    <name type="common">Microsporidian parasite</name>
    <dbReference type="NCBI Taxonomy" id="72359"/>
    <lineage>
        <taxon>Eukaryota</taxon>
        <taxon>Fungi</taxon>
        <taxon>Fungi incertae sedis</taxon>
        <taxon>Microsporidia</taxon>
        <taxon>Pleistophoridae</taxon>
        <taxon>Trachipleistophora</taxon>
    </lineage>
</organism>
<dbReference type="InParanoid" id="L7JQX5"/>
<dbReference type="HOGENOM" id="CLU_3408156_0_0_1"/>
<name>L7JQX5_TRAHO</name>
<dbReference type="EMBL" id="JH994100">
    <property type="protein sequence ID" value="ELQ73873.1"/>
    <property type="molecule type" value="Genomic_DNA"/>
</dbReference>
<keyword evidence="2" id="KW-1185">Reference proteome</keyword>
<dbReference type="Proteomes" id="UP000011185">
    <property type="component" value="Unassembled WGS sequence"/>
</dbReference>
<reference evidence="1 2" key="1">
    <citation type="journal article" date="2012" name="PLoS Pathog.">
        <title>The genome of the obligate intracellular parasite Trachipleistophora hominis: new insights into microsporidian genome dynamics and reductive evolution.</title>
        <authorList>
            <person name="Heinz E."/>
            <person name="Williams T.A."/>
            <person name="Nakjang S."/>
            <person name="Noel C.J."/>
            <person name="Swan D.C."/>
            <person name="Goldberg A.V."/>
            <person name="Harris S.R."/>
            <person name="Weinmaier T."/>
            <person name="Markert S."/>
            <person name="Becher D."/>
            <person name="Bernhardt J."/>
            <person name="Dagan T."/>
            <person name="Hacker C."/>
            <person name="Lucocq J.M."/>
            <person name="Schweder T."/>
            <person name="Rattei T."/>
            <person name="Hall N."/>
            <person name="Hirt R.P."/>
            <person name="Embley T.M."/>
        </authorList>
    </citation>
    <scope>NUCLEOTIDE SEQUENCE [LARGE SCALE GENOMIC DNA]</scope>
</reference>